<feature type="transmembrane region" description="Helical" evidence="1">
    <location>
        <begin position="32"/>
        <end position="53"/>
    </location>
</feature>
<name>A0A9W5YGY2_9FIRM</name>
<reference evidence="2" key="1">
    <citation type="submission" date="2022-06" db="EMBL/GenBank/DDBJ databases">
        <title>Vallitalea longa sp. nov., an anaerobic bacterium isolated from marine sediment.</title>
        <authorList>
            <person name="Hirano S."/>
            <person name="Terahara T."/>
            <person name="Mori K."/>
            <person name="Hamada M."/>
            <person name="Matsumoto R."/>
            <person name="Kobayashi T."/>
        </authorList>
    </citation>
    <scope>NUCLEOTIDE SEQUENCE</scope>
    <source>
        <strain evidence="2">SH18-1</strain>
    </source>
</reference>
<accession>A0A9W5YGY2</accession>
<keyword evidence="3" id="KW-1185">Reference proteome</keyword>
<sequence length="83" mass="9144">MEKLIKVEALVKSKADVLVNKVKRVVNDESGMSFMGLLLVLAAVIIVGAFVLIPGLRDFADDVVEDVENWYTNTISSKMFPTT</sequence>
<keyword evidence="1" id="KW-0472">Membrane</keyword>
<gene>
    <name evidence="2" type="ORF">SH1V18_47800</name>
</gene>
<dbReference type="RefSeq" id="WP_281819782.1">
    <property type="nucleotide sequence ID" value="NZ_BRLB01000031.1"/>
</dbReference>
<evidence type="ECO:0000313" key="2">
    <source>
        <dbReference type="EMBL" id="GKX32300.1"/>
    </source>
</evidence>
<dbReference type="Proteomes" id="UP001144256">
    <property type="component" value="Unassembled WGS sequence"/>
</dbReference>
<dbReference type="AlphaFoldDB" id="A0A9W5YGY2"/>
<organism evidence="2 3">
    <name type="scientific">Vallitalea longa</name>
    <dbReference type="NCBI Taxonomy" id="2936439"/>
    <lineage>
        <taxon>Bacteria</taxon>
        <taxon>Bacillati</taxon>
        <taxon>Bacillota</taxon>
        <taxon>Clostridia</taxon>
        <taxon>Lachnospirales</taxon>
        <taxon>Vallitaleaceae</taxon>
        <taxon>Vallitalea</taxon>
    </lineage>
</organism>
<protein>
    <submittedName>
        <fullName evidence="2">Uncharacterized protein</fullName>
    </submittedName>
</protein>
<keyword evidence="1" id="KW-0812">Transmembrane</keyword>
<dbReference type="EMBL" id="BRLB01000031">
    <property type="protein sequence ID" value="GKX32300.1"/>
    <property type="molecule type" value="Genomic_DNA"/>
</dbReference>
<evidence type="ECO:0000313" key="3">
    <source>
        <dbReference type="Proteomes" id="UP001144256"/>
    </source>
</evidence>
<keyword evidence="1" id="KW-1133">Transmembrane helix</keyword>
<proteinExistence type="predicted"/>
<comment type="caution">
    <text evidence="2">The sequence shown here is derived from an EMBL/GenBank/DDBJ whole genome shotgun (WGS) entry which is preliminary data.</text>
</comment>
<evidence type="ECO:0000256" key="1">
    <source>
        <dbReference type="SAM" id="Phobius"/>
    </source>
</evidence>